<keyword evidence="4" id="KW-1185">Reference proteome</keyword>
<dbReference type="InterPro" id="IPR035905">
    <property type="entry name" value="Barstar-like_sf"/>
</dbReference>
<dbReference type="Gene3D" id="3.30.370.10">
    <property type="entry name" value="Barstar-like"/>
    <property type="match status" value="1"/>
</dbReference>
<sequence>MHDDEAFSLDLHDANQAGVYFVTEDDLGTLADSTHDARLLLRTIDLRDCTDKDALLLHLANALEFPADQGRNWDALSDQLRDLSWLPAADGYSVLLSHTEDLRDADEASFDILLDILDTAALDWQQRDIPFWVFFALPETEFPPQE</sequence>
<dbReference type="RefSeq" id="WP_223626621.1">
    <property type="nucleotide sequence ID" value="NZ_JAIQDJ010000001.1"/>
</dbReference>
<dbReference type="Pfam" id="PF01337">
    <property type="entry name" value="Barstar"/>
    <property type="match status" value="1"/>
</dbReference>
<reference evidence="3" key="1">
    <citation type="submission" date="2021-09" db="EMBL/GenBank/DDBJ databases">
        <authorList>
            <person name="Wu T."/>
            <person name="Guo S.Z."/>
        </authorList>
    </citation>
    <scope>NUCLEOTIDE SEQUENCE</scope>
    <source>
        <strain evidence="3">RSS-23</strain>
    </source>
</reference>
<dbReference type="Proteomes" id="UP001430290">
    <property type="component" value="Unassembled WGS sequence"/>
</dbReference>
<evidence type="ECO:0000313" key="4">
    <source>
        <dbReference type="Proteomes" id="UP001430290"/>
    </source>
</evidence>
<feature type="domain" description="Barstar (barnase inhibitor)" evidence="2">
    <location>
        <begin position="41"/>
        <end position="135"/>
    </location>
</feature>
<comment type="caution">
    <text evidence="3">The sequence shown here is derived from an EMBL/GenBank/DDBJ whole genome shotgun (WGS) entry which is preliminary data.</text>
</comment>
<organism evidence="3 4">
    <name type="scientific">Thermomonas beijingensis</name>
    <dbReference type="NCBI Taxonomy" id="2872701"/>
    <lineage>
        <taxon>Bacteria</taxon>
        <taxon>Pseudomonadati</taxon>
        <taxon>Pseudomonadota</taxon>
        <taxon>Gammaproteobacteria</taxon>
        <taxon>Lysobacterales</taxon>
        <taxon>Lysobacteraceae</taxon>
        <taxon>Thermomonas</taxon>
    </lineage>
</organism>
<dbReference type="EMBL" id="JAIQDJ010000001">
    <property type="protein sequence ID" value="MBZ4185291.1"/>
    <property type="molecule type" value="Genomic_DNA"/>
</dbReference>
<evidence type="ECO:0000313" key="3">
    <source>
        <dbReference type="EMBL" id="MBZ4185291.1"/>
    </source>
</evidence>
<gene>
    <name evidence="3" type="ORF">K7B09_02990</name>
</gene>
<name>A0ABS7TBQ6_9GAMM</name>
<dbReference type="SUPFAM" id="SSF52038">
    <property type="entry name" value="Barstar-related"/>
    <property type="match status" value="1"/>
</dbReference>
<accession>A0ABS7TBQ6</accession>
<protein>
    <submittedName>
        <fullName evidence="3">Barstar family protein</fullName>
    </submittedName>
</protein>
<dbReference type="InterPro" id="IPR000468">
    <property type="entry name" value="Barstar"/>
</dbReference>
<evidence type="ECO:0000259" key="2">
    <source>
        <dbReference type="Pfam" id="PF01337"/>
    </source>
</evidence>
<evidence type="ECO:0000256" key="1">
    <source>
        <dbReference type="ARBA" id="ARBA00006845"/>
    </source>
</evidence>
<comment type="similarity">
    <text evidence="1">Belongs to the barstar family.</text>
</comment>
<proteinExistence type="inferred from homology"/>